<dbReference type="AlphaFoldDB" id="D4LA57"/>
<gene>
    <name evidence="3" type="ordered locus">RUM_02570</name>
</gene>
<feature type="compositionally biased region" description="Low complexity" evidence="1">
    <location>
        <begin position="185"/>
        <end position="213"/>
    </location>
</feature>
<dbReference type="HOGENOM" id="CLU_826068_0_0_9"/>
<evidence type="ECO:0000256" key="2">
    <source>
        <dbReference type="SAM" id="Phobius"/>
    </source>
</evidence>
<feature type="compositionally biased region" description="Low complexity" evidence="1">
    <location>
        <begin position="138"/>
        <end position="165"/>
    </location>
</feature>
<dbReference type="KEGG" id="rch:RUM_02570"/>
<dbReference type="RefSeq" id="WP_015557409.1">
    <property type="nucleotide sequence ID" value="NC_021039.1"/>
</dbReference>
<keyword evidence="2" id="KW-0812">Transmembrane</keyword>
<feature type="compositionally biased region" description="Polar residues" evidence="1">
    <location>
        <begin position="104"/>
        <end position="116"/>
    </location>
</feature>
<dbReference type="Proteomes" id="UP000007054">
    <property type="component" value="Chromosome"/>
</dbReference>
<keyword evidence="4" id="KW-1185">Reference proteome</keyword>
<reference evidence="3" key="1">
    <citation type="submission" date="2010-03" db="EMBL/GenBank/DDBJ databases">
        <title>The genome sequence of Ruminococcus sp. 18P13.</title>
        <authorList>
            <consortium name="metaHIT consortium -- http://www.metahit.eu/"/>
            <person name="Pajon A."/>
            <person name="Turner K."/>
            <person name="Parkhill J."/>
            <person name="Bernalier A."/>
        </authorList>
    </citation>
    <scope>NUCLEOTIDE SEQUENCE [LARGE SCALE GENOMIC DNA]</scope>
    <source>
        <strain evidence="3">Type strain: 18P13</strain>
    </source>
</reference>
<evidence type="ECO:0000313" key="3">
    <source>
        <dbReference type="EMBL" id="CBL16502.1"/>
    </source>
</evidence>
<dbReference type="BioCyc" id="RCHA213810:RUM_RS01220-MONOMER"/>
<dbReference type="EMBL" id="FP929052">
    <property type="protein sequence ID" value="CBL16502.1"/>
    <property type="molecule type" value="Genomic_DNA"/>
</dbReference>
<accession>D4LA57</accession>
<evidence type="ECO:0000256" key="1">
    <source>
        <dbReference type="SAM" id="MobiDB-lite"/>
    </source>
</evidence>
<protein>
    <submittedName>
        <fullName evidence="3">Uncharacterized protein</fullName>
    </submittedName>
</protein>
<keyword evidence="2" id="KW-1133">Transmembrane helix</keyword>
<sequence length="336" mass="36443">MKRGKRSNYNDIENLEHAEKKFYGDQMKEMGCKGFVLRDIWDVLGPYLLIIVAVISLLVGILIGWSWRASRDGGTLSVENSPEQATDAALTTEYRAEIPPDGTTPVQTDIKQTTPGIQGEDSPTAPVTTVPEEEKPEVLPNEPENPNNPTPARTTPRQNPSWENDPGYDEPDDDDDEPASVQTSPRQTTPRQTTPRRTTPAETEPPVIRTTAAPVRTEPPVVTTAAPPAPVLKGLYVSLSQSGSPTRVGGRYSTTFRIRLTNTAGSVSSKQKLLFTVPSGTIVKEAPDGSSAYVSGKYLSITSGNEIQAGKSIYLYVTLEADEMLKESSIVLSSAQ</sequence>
<feature type="compositionally biased region" description="Acidic residues" evidence="1">
    <location>
        <begin position="166"/>
        <end position="178"/>
    </location>
</feature>
<dbReference type="STRING" id="213810.RUM_02570"/>
<dbReference type="PATRIC" id="fig|213810.4.peg.112"/>
<reference evidence="3" key="2">
    <citation type="submission" date="2010-03" db="EMBL/GenBank/DDBJ databases">
        <authorList>
            <person name="Pajon A."/>
        </authorList>
    </citation>
    <scope>NUCLEOTIDE SEQUENCE</scope>
    <source>
        <strain evidence="3">Type strain: 18P13</strain>
    </source>
</reference>
<proteinExistence type="predicted"/>
<feature type="transmembrane region" description="Helical" evidence="2">
    <location>
        <begin position="47"/>
        <end position="67"/>
    </location>
</feature>
<feature type="region of interest" description="Disordered" evidence="1">
    <location>
        <begin position="94"/>
        <end position="213"/>
    </location>
</feature>
<keyword evidence="2" id="KW-0472">Membrane</keyword>
<organism evidence="3 4">
    <name type="scientific">Ruminococcus champanellensis (strain DSM 18848 / JCM 17042 / KCTC 15320 / 18P13)</name>
    <dbReference type="NCBI Taxonomy" id="213810"/>
    <lineage>
        <taxon>Bacteria</taxon>
        <taxon>Bacillati</taxon>
        <taxon>Bacillota</taxon>
        <taxon>Clostridia</taxon>
        <taxon>Eubacteriales</taxon>
        <taxon>Oscillospiraceae</taxon>
        <taxon>Ruminococcus</taxon>
    </lineage>
</organism>
<name>D4LA57_RUMC1</name>
<evidence type="ECO:0000313" key="4">
    <source>
        <dbReference type="Proteomes" id="UP000007054"/>
    </source>
</evidence>
<dbReference type="GeneID" id="83155093"/>